<evidence type="ECO:0000313" key="3">
    <source>
        <dbReference type="Proteomes" id="UP000028569"/>
    </source>
</evidence>
<dbReference type="InterPro" id="IPR032466">
    <property type="entry name" value="Metal_Hydrolase"/>
</dbReference>
<dbReference type="OrthoDB" id="3514520at2"/>
<dbReference type="InterPro" id="IPR051781">
    <property type="entry name" value="Metallo-dep_Hydrolase"/>
</dbReference>
<dbReference type="InterPro" id="IPR057744">
    <property type="entry name" value="OTAase-like"/>
</dbReference>
<evidence type="ECO:0000313" key="2">
    <source>
        <dbReference type="EMBL" id="AIC92494.1"/>
    </source>
</evidence>
<sequence>MGRLQGRKEREPFVLEHASIATGDEAGTVETDMSILVSADGRIEQVCPTELAYIPSGYHRIDATGKFVAPGLINAHVHLFADGKPLSGGGNTSPRVINGVMKALHSPAGRLLMDARIKKNVSALLNSGVTTIRTLGDIGYEGVRLRDKIDAEEVTGPRILAAGPLLAIPGGHGDPFISLSCTSPEEARRRTRENLDHGVNAIKVAATGGVTDATKVGEAGSPQMTQDEMAAVCDEAHEFGVLVAAHAQSPEGVKAALKAGVDTIEHGSAMDDEIIGLFLDNPRSLRGFSGLDPTLCAGLPLIKLPQDQLGVSDIVRSNSELVVDGMVQGARQGRENGISVGVGTDTGMTFVPQYGTWRELDYMVKYAGFTPAQAFHSATQVNARNLGFSDVTGSVEAGKDADLIVLAEDPVKNLRTLANPQLVIARGKPVWHPEVKHFEDIDHLLDTF</sequence>
<accession>A0A087VVX7</accession>
<evidence type="ECO:0000259" key="1">
    <source>
        <dbReference type="Pfam" id="PF01979"/>
    </source>
</evidence>
<organism evidence="2 3">
    <name type="scientific">Bifidobacterium [indicum] DSM 20214 = LMG 11587</name>
    <dbReference type="NCBI Taxonomy" id="1341694"/>
    <lineage>
        <taxon>Bacteria</taxon>
        <taxon>Bacillati</taxon>
        <taxon>Actinomycetota</taxon>
        <taxon>Actinomycetes</taxon>
        <taxon>Bifidobacteriales</taxon>
        <taxon>Bifidobacteriaceae</taxon>
        <taxon>Bifidobacterium</taxon>
    </lineage>
</organism>
<dbReference type="CDD" id="cd01299">
    <property type="entry name" value="Met_dep_hydrolase_A"/>
    <property type="match status" value="1"/>
</dbReference>
<name>A0A087VVX7_9BIFI</name>
<dbReference type="HOGENOM" id="CLU_023620_2_2_11"/>
<feature type="domain" description="Amidohydrolase-related" evidence="1">
    <location>
        <begin position="67"/>
        <end position="430"/>
    </location>
</feature>
<dbReference type="KEGG" id="bii:BINDI_1239"/>
<dbReference type="PANTHER" id="PTHR43135">
    <property type="entry name" value="ALPHA-D-RIBOSE 1-METHYLPHOSPHONATE 5-TRIPHOSPHATE DIPHOSPHATASE"/>
    <property type="match status" value="1"/>
</dbReference>
<dbReference type="Proteomes" id="UP000028569">
    <property type="component" value="Chromosome"/>
</dbReference>
<dbReference type="InterPro" id="IPR011059">
    <property type="entry name" value="Metal-dep_hydrolase_composite"/>
</dbReference>
<dbReference type="PANTHER" id="PTHR43135:SF3">
    <property type="entry name" value="ALPHA-D-RIBOSE 1-METHYLPHOSPHONATE 5-TRIPHOSPHATE DIPHOSPHATASE"/>
    <property type="match status" value="1"/>
</dbReference>
<gene>
    <name evidence="2" type="ORF">BINDI_1239</name>
</gene>
<proteinExistence type="predicted"/>
<dbReference type="EMBL" id="CP006018">
    <property type="protein sequence ID" value="AIC92494.1"/>
    <property type="molecule type" value="Genomic_DNA"/>
</dbReference>
<dbReference type="Gene3D" id="2.30.40.10">
    <property type="entry name" value="Urease, subunit C, domain 1"/>
    <property type="match status" value="1"/>
</dbReference>
<dbReference type="GO" id="GO:0016810">
    <property type="term" value="F:hydrolase activity, acting on carbon-nitrogen (but not peptide) bonds"/>
    <property type="evidence" value="ECO:0007669"/>
    <property type="project" value="InterPro"/>
</dbReference>
<reference evidence="2 3" key="1">
    <citation type="journal article" date="2014" name="Appl. Environ. Microbiol.">
        <title>Genomic encyclopedia of type strains of the genus Bifidobacterium.</title>
        <authorList>
            <person name="Milani C."/>
            <person name="Lugli G.A."/>
            <person name="Duranti S."/>
            <person name="Turroni F."/>
            <person name="Bottacini F."/>
            <person name="Mangifesta M."/>
            <person name="Sanchez B."/>
            <person name="Viappiani A."/>
            <person name="Mancabelli L."/>
            <person name="Taminiau B."/>
            <person name="Delcenserie V."/>
            <person name="Barrangou R."/>
            <person name="Margolles A."/>
            <person name="van Sinderen D."/>
            <person name="Ventura M."/>
        </authorList>
    </citation>
    <scope>NUCLEOTIDE SEQUENCE [LARGE SCALE GENOMIC DNA]</scope>
    <source>
        <strain evidence="2 3">LMG 11587</strain>
    </source>
</reference>
<protein>
    <submittedName>
        <fullName evidence="2">Amidohydrolase</fullName>
    </submittedName>
</protein>
<dbReference type="Gene3D" id="3.40.50.10910">
    <property type="entry name" value="Amidohydrolase"/>
    <property type="match status" value="1"/>
</dbReference>
<dbReference type="Gene3D" id="1.20.58.520">
    <property type="entry name" value="Amidohydrolase"/>
    <property type="match status" value="1"/>
</dbReference>
<keyword evidence="3" id="KW-1185">Reference proteome</keyword>
<dbReference type="Gene3D" id="3.30.110.90">
    <property type="entry name" value="Amidohydrolase"/>
    <property type="match status" value="1"/>
</dbReference>
<dbReference type="SUPFAM" id="SSF51338">
    <property type="entry name" value="Composite domain of metallo-dependent hydrolases"/>
    <property type="match status" value="1"/>
</dbReference>
<dbReference type="AlphaFoldDB" id="A0A087VVX7"/>
<dbReference type="SUPFAM" id="SSF51556">
    <property type="entry name" value="Metallo-dependent hydrolases"/>
    <property type="match status" value="1"/>
</dbReference>
<dbReference type="InterPro" id="IPR006680">
    <property type="entry name" value="Amidohydro-rel"/>
</dbReference>
<dbReference type="Pfam" id="PF01979">
    <property type="entry name" value="Amidohydro_1"/>
    <property type="match status" value="1"/>
</dbReference>
<keyword evidence="2" id="KW-0378">Hydrolase</keyword>